<organism evidence="1">
    <name type="scientific">Manihot esculenta</name>
    <name type="common">Cassava</name>
    <name type="synonym">Jatropha manihot</name>
    <dbReference type="NCBI Taxonomy" id="3983"/>
    <lineage>
        <taxon>Eukaryota</taxon>
        <taxon>Viridiplantae</taxon>
        <taxon>Streptophyta</taxon>
        <taxon>Embryophyta</taxon>
        <taxon>Tracheophyta</taxon>
        <taxon>Spermatophyta</taxon>
        <taxon>Magnoliopsida</taxon>
        <taxon>eudicotyledons</taxon>
        <taxon>Gunneridae</taxon>
        <taxon>Pentapetalae</taxon>
        <taxon>rosids</taxon>
        <taxon>fabids</taxon>
        <taxon>Malpighiales</taxon>
        <taxon>Euphorbiaceae</taxon>
        <taxon>Crotonoideae</taxon>
        <taxon>Manihoteae</taxon>
        <taxon>Manihot</taxon>
    </lineage>
</organism>
<dbReference type="EMBL" id="CM004393">
    <property type="protein sequence ID" value="OAY46142.1"/>
    <property type="molecule type" value="Genomic_DNA"/>
</dbReference>
<name>A0A2C9VMS2_MANES</name>
<sequence length="38" mass="4441">MFCTSNHIKHHMKLLSLHITARERGTFQCTKTVKVKTN</sequence>
<proteinExistence type="predicted"/>
<accession>A0A2C9VMS2</accession>
<dbReference type="AlphaFoldDB" id="A0A2C9VMS2"/>
<reference evidence="1" key="1">
    <citation type="submission" date="2016-02" db="EMBL/GenBank/DDBJ databases">
        <title>WGS assembly of Manihot esculenta.</title>
        <authorList>
            <person name="Bredeson J.V."/>
            <person name="Prochnik S.E."/>
            <person name="Lyons J.B."/>
            <person name="Schmutz J."/>
            <person name="Grimwood J."/>
            <person name="Vrebalov J."/>
            <person name="Bart R.S."/>
            <person name="Amuge T."/>
            <person name="Ferguson M.E."/>
            <person name="Green R."/>
            <person name="Putnam N."/>
            <person name="Stites J."/>
            <person name="Rounsley S."/>
            <person name="Rokhsar D.S."/>
        </authorList>
    </citation>
    <scope>NUCLEOTIDE SEQUENCE [LARGE SCALE GENOMIC DNA]</scope>
    <source>
        <tissue evidence="1">Leaf</tissue>
    </source>
</reference>
<protein>
    <submittedName>
        <fullName evidence="1">Uncharacterized protein</fullName>
    </submittedName>
</protein>
<gene>
    <name evidence="1" type="ORF">MANES_07G120200</name>
</gene>
<evidence type="ECO:0000313" key="1">
    <source>
        <dbReference type="EMBL" id="OAY46142.1"/>
    </source>
</evidence>